<evidence type="ECO:0000259" key="1">
    <source>
        <dbReference type="Pfam" id="PF13472"/>
    </source>
</evidence>
<feature type="domain" description="SGNH hydrolase-type esterase" evidence="1">
    <location>
        <begin position="59"/>
        <end position="220"/>
    </location>
</feature>
<proteinExistence type="predicted"/>
<evidence type="ECO:0000313" key="2">
    <source>
        <dbReference type="EMBL" id="SVA93368.1"/>
    </source>
</evidence>
<dbReference type="CDD" id="cd01822">
    <property type="entry name" value="Lysophospholipase_L1_like"/>
    <property type="match status" value="1"/>
</dbReference>
<dbReference type="InterPro" id="IPR051532">
    <property type="entry name" value="Ester_Hydrolysis_Enzymes"/>
</dbReference>
<dbReference type="InterPro" id="IPR036514">
    <property type="entry name" value="SGNH_hydro_sf"/>
</dbReference>
<accession>A0A381ZVQ6</accession>
<dbReference type="InterPro" id="IPR013830">
    <property type="entry name" value="SGNH_hydro"/>
</dbReference>
<gene>
    <name evidence="2" type="ORF">METZ01_LOCUS146222</name>
</gene>
<dbReference type="Pfam" id="PF13472">
    <property type="entry name" value="Lipase_GDSL_2"/>
    <property type="match status" value="1"/>
</dbReference>
<dbReference type="Gene3D" id="3.40.50.1110">
    <property type="entry name" value="SGNH hydrolase"/>
    <property type="match status" value="1"/>
</dbReference>
<protein>
    <recommendedName>
        <fullName evidence="1">SGNH hydrolase-type esterase domain-containing protein</fullName>
    </recommendedName>
</protein>
<organism evidence="2">
    <name type="scientific">marine metagenome</name>
    <dbReference type="NCBI Taxonomy" id="408172"/>
    <lineage>
        <taxon>unclassified sequences</taxon>
        <taxon>metagenomes</taxon>
        <taxon>ecological metagenomes</taxon>
    </lineage>
</organism>
<sequence length="235" mass="25789">MVKSPSWLVTFLVSSFAVNRNSFWLMLYKYQVYKEWTLALSLVLVWAPGVLFAQETIVVVGDSLSSGYGVPVEKSWVAALADRLRAEGYGYQVINASIPGDTSAGGLARLPPLLEQHRPRILIIELGGNDGLRGQSVARLRDNLAAMIDLSREAGATVILAGMQIPPNYGETYTRAFSGVYPNLAQEFDIQLVDFLLDSVALDPTRMQSDGIHPNIEGHQGILENVWAVIAEQLE</sequence>
<dbReference type="PANTHER" id="PTHR30383">
    <property type="entry name" value="THIOESTERASE 1/PROTEASE 1/LYSOPHOSPHOLIPASE L1"/>
    <property type="match status" value="1"/>
</dbReference>
<dbReference type="SUPFAM" id="SSF52266">
    <property type="entry name" value="SGNH hydrolase"/>
    <property type="match status" value="1"/>
</dbReference>
<dbReference type="GO" id="GO:0004622">
    <property type="term" value="F:phosphatidylcholine lysophospholipase activity"/>
    <property type="evidence" value="ECO:0007669"/>
    <property type="project" value="TreeGrafter"/>
</dbReference>
<dbReference type="AlphaFoldDB" id="A0A381ZVQ6"/>
<reference evidence="2" key="1">
    <citation type="submission" date="2018-05" db="EMBL/GenBank/DDBJ databases">
        <authorList>
            <person name="Lanie J.A."/>
            <person name="Ng W.-L."/>
            <person name="Kazmierczak K.M."/>
            <person name="Andrzejewski T.M."/>
            <person name="Davidsen T.M."/>
            <person name="Wayne K.J."/>
            <person name="Tettelin H."/>
            <person name="Glass J.I."/>
            <person name="Rusch D."/>
            <person name="Podicherti R."/>
            <person name="Tsui H.-C.T."/>
            <person name="Winkler M.E."/>
        </authorList>
    </citation>
    <scope>NUCLEOTIDE SEQUENCE</scope>
</reference>
<dbReference type="EMBL" id="UINC01022866">
    <property type="protein sequence ID" value="SVA93368.1"/>
    <property type="molecule type" value="Genomic_DNA"/>
</dbReference>
<dbReference type="PANTHER" id="PTHR30383:SF24">
    <property type="entry name" value="THIOESTERASE 1_PROTEASE 1_LYSOPHOSPHOLIPASE L1"/>
    <property type="match status" value="1"/>
</dbReference>
<name>A0A381ZVQ6_9ZZZZ</name>